<protein>
    <recommendedName>
        <fullName evidence="1">Tc1-like transposase DDE domain-containing protein</fullName>
    </recommendedName>
</protein>
<name>A0ABQ0M130_MYCCL</name>
<dbReference type="PANTHER" id="PTHR23022:SF134">
    <property type="entry name" value="TRANSPOSABLE ELEMENT TC1 TRANSPOSASE"/>
    <property type="match status" value="1"/>
</dbReference>
<dbReference type="Proteomes" id="UP000815677">
    <property type="component" value="Unassembled WGS sequence"/>
</dbReference>
<dbReference type="InterPro" id="IPR036397">
    <property type="entry name" value="RNaseH_sf"/>
</dbReference>
<accession>A0ABQ0M130</accession>
<evidence type="ECO:0000313" key="2">
    <source>
        <dbReference type="EMBL" id="GAT57000.1"/>
    </source>
</evidence>
<feature type="domain" description="Tc1-like transposase DDE" evidence="1">
    <location>
        <begin position="159"/>
        <end position="272"/>
    </location>
</feature>
<dbReference type="EMBL" id="DF849380">
    <property type="protein sequence ID" value="GAT57000.1"/>
    <property type="molecule type" value="Genomic_DNA"/>
</dbReference>
<dbReference type="InterPro" id="IPR038717">
    <property type="entry name" value="Tc1-like_DDE_dom"/>
</dbReference>
<proteinExistence type="predicted"/>
<dbReference type="Gene3D" id="3.30.420.10">
    <property type="entry name" value="Ribonuclease H-like superfamily/Ribonuclease H"/>
    <property type="match status" value="1"/>
</dbReference>
<organism evidence="2 3">
    <name type="scientific">Mycena chlorophos</name>
    <name type="common">Agaric fungus</name>
    <name type="synonym">Agaricus chlorophos</name>
    <dbReference type="NCBI Taxonomy" id="658473"/>
    <lineage>
        <taxon>Eukaryota</taxon>
        <taxon>Fungi</taxon>
        <taxon>Dikarya</taxon>
        <taxon>Basidiomycota</taxon>
        <taxon>Agaricomycotina</taxon>
        <taxon>Agaricomycetes</taxon>
        <taxon>Agaricomycetidae</taxon>
        <taxon>Agaricales</taxon>
        <taxon>Marasmiineae</taxon>
        <taxon>Mycenaceae</taxon>
        <taxon>Mycena</taxon>
    </lineage>
</organism>
<sequence length="272" mass="31252">MTVLDTPTKRACIVALKDANTPNTKIQAKVGGSVCQINRIYKKWKGKTSFYGRTPERGRKAILTDRDVRHSLHSSYPFASSSPGSIPISTRTHSVDNFTRPAAVDRRRNVPLITKKNHMKQWNLGRDHRDWTPEMWRHAQFADESLYTVFKVRGIEWCWRRPGEALDPHNTTKTVKHDGRKVAVCGVMTSDGLDRLVRIEGNLNAPLLRDIMEDNYLGSLTDLKISRKDAIYMHDNNCKHKSKLVQRWFAEKNISQVEWPPSSPDINIQEHV</sequence>
<gene>
    <name evidence="2" type="ORF">MCHLO_13585</name>
</gene>
<dbReference type="Pfam" id="PF13358">
    <property type="entry name" value="DDE_3"/>
    <property type="match status" value="1"/>
</dbReference>
<dbReference type="PANTHER" id="PTHR23022">
    <property type="entry name" value="TRANSPOSABLE ELEMENT-RELATED"/>
    <property type="match status" value="1"/>
</dbReference>
<dbReference type="InterPro" id="IPR052338">
    <property type="entry name" value="Transposase_5"/>
</dbReference>
<evidence type="ECO:0000313" key="3">
    <source>
        <dbReference type="Proteomes" id="UP000815677"/>
    </source>
</evidence>
<reference evidence="2" key="1">
    <citation type="submission" date="2014-09" db="EMBL/GenBank/DDBJ databases">
        <title>Genome sequence of the luminous mushroom Mycena chlorophos for searching fungal bioluminescence genes.</title>
        <authorList>
            <person name="Tanaka Y."/>
            <person name="Kasuga D."/>
            <person name="Oba Y."/>
            <person name="Hase S."/>
            <person name="Sato K."/>
            <person name="Oba Y."/>
            <person name="Sakakibara Y."/>
        </authorList>
    </citation>
    <scope>NUCLEOTIDE SEQUENCE</scope>
</reference>
<keyword evidence="3" id="KW-1185">Reference proteome</keyword>
<evidence type="ECO:0000259" key="1">
    <source>
        <dbReference type="Pfam" id="PF13358"/>
    </source>
</evidence>